<dbReference type="PANTHER" id="PTHR12993:SF30">
    <property type="entry name" value="N-ACETYL-ALPHA-D-GLUCOSAMINYL L-MALATE DEACETYLASE 1"/>
    <property type="match status" value="1"/>
</dbReference>
<sequence length="238" mass="26619">MTDQLIDILAFGAHADDVEIGMAGTISKFTKNGKKVVICDLTEAELSSNGTVQTRRMEAKAASDILGVSERLNVKLPDRGLFITEENIRRIADVIRKYRPRVMFAPYAVDRHPDHGHCSRLVEEAAFSAGIRRFQTTKHTEAHKTEGLYYYLINGFHQPDFVVDVTNEMDAKIESLKAYNSQFNLAPGSVATPLTEGYIESVEAREKLFGKEVGVKYAEGFMSKKPLLIKHDLLGEKL</sequence>
<dbReference type="OrthoDB" id="9778719at2"/>
<organism evidence="2 3">
    <name type="scientific">Falsibacillus albus</name>
    <dbReference type="NCBI Taxonomy" id="2478915"/>
    <lineage>
        <taxon>Bacteria</taxon>
        <taxon>Bacillati</taxon>
        <taxon>Bacillota</taxon>
        <taxon>Bacilli</taxon>
        <taxon>Bacillales</taxon>
        <taxon>Bacillaceae</taxon>
        <taxon>Falsibacillus</taxon>
    </lineage>
</organism>
<dbReference type="Gene3D" id="3.40.50.10320">
    <property type="entry name" value="LmbE-like"/>
    <property type="match status" value="1"/>
</dbReference>
<proteinExistence type="predicted"/>
<evidence type="ECO:0000256" key="1">
    <source>
        <dbReference type="ARBA" id="ARBA00001947"/>
    </source>
</evidence>
<evidence type="ECO:0000313" key="3">
    <source>
        <dbReference type="Proteomes" id="UP000276770"/>
    </source>
</evidence>
<dbReference type="AlphaFoldDB" id="A0A3L7JX64"/>
<dbReference type="SUPFAM" id="SSF102588">
    <property type="entry name" value="LmbE-like"/>
    <property type="match status" value="1"/>
</dbReference>
<gene>
    <name evidence="2" type="primary">bshB1</name>
    <name evidence="2" type="ORF">D9X91_11510</name>
</gene>
<dbReference type="NCBIfam" id="TIGR04001">
    <property type="entry name" value="thiol_BshB1"/>
    <property type="match status" value="1"/>
</dbReference>
<dbReference type="GO" id="GO:0016811">
    <property type="term" value="F:hydrolase activity, acting on carbon-nitrogen (but not peptide) bonds, in linear amides"/>
    <property type="evidence" value="ECO:0007669"/>
    <property type="project" value="TreeGrafter"/>
</dbReference>
<keyword evidence="3" id="KW-1185">Reference proteome</keyword>
<evidence type="ECO:0000313" key="2">
    <source>
        <dbReference type="EMBL" id="RLQ95120.1"/>
    </source>
</evidence>
<dbReference type="GO" id="GO:0019213">
    <property type="term" value="F:deacetylase activity"/>
    <property type="evidence" value="ECO:0007669"/>
    <property type="project" value="InterPro"/>
</dbReference>
<dbReference type="InterPro" id="IPR023842">
    <property type="entry name" value="Bacillithiol_biosynth_BshB1"/>
</dbReference>
<protein>
    <submittedName>
        <fullName evidence="2">Bacillithiol biosynthesis deacetylase BshB1</fullName>
    </submittedName>
</protein>
<dbReference type="GO" id="GO:0071793">
    <property type="term" value="P:bacillithiol biosynthetic process"/>
    <property type="evidence" value="ECO:0007669"/>
    <property type="project" value="InterPro"/>
</dbReference>
<dbReference type="RefSeq" id="WP_121680776.1">
    <property type="nucleotide sequence ID" value="NZ_RCVZ01000007.1"/>
</dbReference>
<name>A0A3L7JX64_9BACI</name>
<dbReference type="PANTHER" id="PTHR12993">
    <property type="entry name" value="N-ACETYLGLUCOSAMINYL-PHOSPHATIDYLINOSITOL DE-N-ACETYLASE-RELATED"/>
    <property type="match status" value="1"/>
</dbReference>
<dbReference type="EMBL" id="RCVZ01000007">
    <property type="protein sequence ID" value="RLQ95120.1"/>
    <property type="molecule type" value="Genomic_DNA"/>
</dbReference>
<comment type="caution">
    <text evidence="2">The sequence shown here is derived from an EMBL/GenBank/DDBJ whole genome shotgun (WGS) entry which is preliminary data.</text>
</comment>
<dbReference type="InterPro" id="IPR024078">
    <property type="entry name" value="LmbE-like_dom_sf"/>
</dbReference>
<comment type="cofactor">
    <cofactor evidence="1">
        <name>Zn(2+)</name>
        <dbReference type="ChEBI" id="CHEBI:29105"/>
    </cofactor>
</comment>
<dbReference type="Proteomes" id="UP000276770">
    <property type="component" value="Unassembled WGS sequence"/>
</dbReference>
<accession>A0A3L7JX64</accession>
<dbReference type="Pfam" id="PF02585">
    <property type="entry name" value="PIG-L"/>
    <property type="match status" value="1"/>
</dbReference>
<reference evidence="2 3" key="1">
    <citation type="submission" date="2018-10" db="EMBL/GenBank/DDBJ databases">
        <title>Falsibacillus sp. genome draft.</title>
        <authorList>
            <person name="Shi S."/>
        </authorList>
    </citation>
    <scope>NUCLEOTIDE SEQUENCE [LARGE SCALE GENOMIC DNA]</scope>
    <source>
        <strain evidence="2 3">GY 10110</strain>
    </source>
</reference>
<dbReference type="InterPro" id="IPR003737">
    <property type="entry name" value="GlcNAc_PI_deacetylase-related"/>
</dbReference>